<dbReference type="SUPFAM" id="SSF52540">
    <property type="entry name" value="P-loop containing nucleoside triphosphate hydrolases"/>
    <property type="match status" value="4"/>
</dbReference>
<dbReference type="InterPro" id="IPR057842">
    <property type="entry name" value="WH_MER3"/>
</dbReference>
<evidence type="ECO:0000313" key="20">
    <source>
        <dbReference type="Ensembl" id="ENSOMYP00000078098.2"/>
    </source>
</evidence>
<dbReference type="GO" id="GO:0007399">
    <property type="term" value="P:nervous system development"/>
    <property type="evidence" value="ECO:0007669"/>
    <property type="project" value="UniProtKB-ARBA"/>
</dbReference>
<dbReference type="GO" id="GO:0000712">
    <property type="term" value="P:resolution of meiotic recombination intermediates"/>
    <property type="evidence" value="ECO:0007669"/>
    <property type="project" value="TreeGrafter"/>
</dbReference>
<keyword evidence="6" id="KW-0677">Repeat</keyword>
<keyword evidence="5" id="KW-0747">Spliceosome</keyword>
<dbReference type="Gene3D" id="1.10.3380.10">
    <property type="entry name" value="Sec63 N-terminal domain-like domain"/>
    <property type="match status" value="2"/>
</dbReference>
<evidence type="ECO:0000256" key="9">
    <source>
        <dbReference type="ARBA" id="ARBA00022806"/>
    </source>
</evidence>
<dbReference type="PANTHER" id="PTHR47961:SF4">
    <property type="entry name" value="ACTIVATING SIGNAL COINTEGRATOR 1 COMPLEX SUBUNIT 3"/>
    <property type="match status" value="1"/>
</dbReference>
<evidence type="ECO:0000256" key="10">
    <source>
        <dbReference type="ARBA" id="ARBA00022840"/>
    </source>
</evidence>
<dbReference type="FunFam" id="3.40.50.300:FF:000254">
    <property type="entry name" value="U5 small nuclear ribonucleoprotein helicase"/>
    <property type="match status" value="1"/>
</dbReference>
<evidence type="ECO:0000256" key="16">
    <source>
        <dbReference type="ARBA" id="ARBA00075915"/>
    </source>
</evidence>
<evidence type="ECO:0000256" key="15">
    <source>
        <dbReference type="ARBA" id="ARBA00064629"/>
    </source>
</evidence>
<organism evidence="20 21">
    <name type="scientific">Oncorhynchus mykiss</name>
    <name type="common">Rainbow trout</name>
    <name type="synonym">Salmo gairdneri</name>
    <dbReference type="NCBI Taxonomy" id="8022"/>
    <lineage>
        <taxon>Eukaryota</taxon>
        <taxon>Metazoa</taxon>
        <taxon>Chordata</taxon>
        <taxon>Craniata</taxon>
        <taxon>Vertebrata</taxon>
        <taxon>Euteleostomi</taxon>
        <taxon>Actinopterygii</taxon>
        <taxon>Neopterygii</taxon>
        <taxon>Teleostei</taxon>
        <taxon>Protacanthopterygii</taxon>
        <taxon>Salmoniformes</taxon>
        <taxon>Salmonidae</taxon>
        <taxon>Salmoninae</taxon>
        <taxon>Oncorhynchus</taxon>
    </lineage>
</organism>
<gene>
    <name evidence="20" type="primary">LOC110525610</name>
</gene>
<reference evidence="20" key="1">
    <citation type="submission" date="2020-07" db="EMBL/GenBank/DDBJ databases">
        <title>A long reads based de novo assembly of the rainbow trout Arlee double haploid line genome.</title>
        <authorList>
            <person name="Gao G."/>
            <person name="Palti Y."/>
        </authorList>
    </citation>
    <scope>NUCLEOTIDE SEQUENCE [LARGE SCALE GENOMIC DNA]</scope>
</reference>
<evidence type="ECO:0000259" key="19">
    <source>
        <dbReference type="PROSITE" id="PS51194"/>
    </source>
</evidence>
<comment type="similarity">
    <text evidence="2">Belongs to the helicase family. SKI2 subfamily.</text>
</comment>
<keyword evidence="8" id="KW-0378">Hydrolase</keyword>
<reference evidence="20" key="3">
    <citation type="submission" date="2025-09" db="UniProtKB">
        <authorList>
            <consortium name="Ensembl"/>
        </authorList>
    </citation>
    <scope>IDENTIFICATION</scope>
</reference>
<proteinExistence type="inferred from homology"/>
<dbReference type="SMART" id="SM00973">
    <property type="entry name" value="Sec63"/>
    <property type="match status" value="2"/>
</dbReference>
<evidence type="ECO:0000256" key="6">
    <source>
        <dbReference type="ARBA" id="ARBA00022737"/>
    </source>
</evidence>
<evidence type="ECO:0000256" key="2">
    <source>
        <dbReference type="ARBA" id="ARBA00010140"/>
    </source>
</evidence>
<dbReference type="GO" id="GO:0016787">
    <property type="term" value="F:hydrolase activity"/>
    <property type="evidence" value="ECO:0007669"/>
    <property type="project" value="UniProtKB-KW"/>
</dbReference>
<dbReference type="InterPro" id="IPR014001">
    <property type="entry name" value="Helicase_ATP-bd"/>
</dbReference>
<dbReference type="SUPFAM" id="SSF46785">
    <property type="entry name" value="Winged helix' DNA-binding domain"/>
    <property type="match status" value="2"/>
</dbReference>
<comment type="catalytic activity">
    <reaction evidence="14">
        <text>ATP + H2O = ADP + phosphate + H(+)</text>
        <dbReference type="Rhea" id="RHEA:13065"/>
        <dbReference type="ChEBI" id="CHEBI:15377"/>
        <dbReference type="ChEBI" id="CHEBI:15378"/>
        <dbReference type="ChEBI" id="CHEBI:30616"/>
        <dbReference type="ChEBI" id="CHEBI:43474"/>
        <dbReference type="ChEBI" id="CHEBI:456216"/>
        <dbReference type="EC" id="3.6.4.13"/>
    </reaction>
</comment>
<keyword evidence="21" id="KW-1185">Reference proteome</keyword>
<dbReference type="FunFam" id="1.10.150.20:FF:000004">
    <property type="entry name" value="U5 small nuclear ribonucleoprotein helicase"/>
    <property type="match status" value="1"/>
</dbReference>
<dbReference type="PANTHER" id="PTHR47961">
    <property type="entry name" value="DNA POLYMERASE THETA, PUTATIVE (AFU_ORTHOLOGUE AFUA_1G05260)-RELATED"/>
    <property type="match status" value="1"/>
</dbReference>
<dbReference type="EC" id="3.6.4.13" evidence="3"/>
<keyword evidence="9" id="KW-0347">Helicase</keyword>
<dbReference type="Pfam" id="PF00271">
    <property type="entry name" value="Helicase_C"/>
    <property type="match status" value="1"/>
</dbReference>
<evidence type="ECO:0000256" key="14">
    <source>
        <dbReference type="ARBA" id="ARBA00047984"/>
    </source>
</evidence>
<evidence type="ECO:0000256" key="3">
    <source>
        <dbReference type="ARBA" id="ARBA00012552"/>
    </source>
</evidence>
<dbReference type="GO" id="GO:0005681">
    <property type="term" value="C:spliceosomal complex"/>
    <property type="evidence" value="ECO:0007669"/>
    <property type="project" value="UniProtKB-KW"/>
</dbReference>
<keyword evidence="7" id="KW-0547">Nucleotide-binding</keyword>
<dbReference type="Pfam" id="PF00270">
    <property type="entry name" value="DEAD"/>
    <property type="match status" value="2"/>
</dbReference>
<dbReference type="Gene3D" id="3.40.50.300">
    <property type="entry name" value="P-loop containing nucleotide triphosphate hydrolases"/>
    <property type="match status" value="4"/>
</dbReference>
<sequence>MTPKQLLDLEDLAFTQGSHFMANKRCQLPDGSFRKQRKGYEEVHVPALKPKPFADDEVLVTIEKLPKYAQAGFEGFKTLNRIQSKLFKTAMETDENLLVCAPTGAGKTNVALMAMLREIGKHINLDGTINLDDFKIIYVAPMRSLVQEMVGSFSKRLASYGITVSELTGDHQLCKEEINATQVIVCTPEKWDIITRKGGERTYTQLVRLIIIDEIHLLHDDRGPVLESLVARTIRNVELTQEDVRLLGLSATLPNYEDVATCLRVDPAKGLFYFDNSFRPVPLEQTYVGITEKKAIKRFQIMNEIVYEKIMEHAGKNQVRPAHNQEMAKRFLHIAPLKKKEHYIHFFHPQNLELKDLLPYGFAIHHAGMTRVDRTLVEDLFADRLCLFQVLVSTATLAWGVNLPAHTVIIKGTQVYSPEKGRWTELGALDILQMLGRAGRPQYDTKGEGILITSHGELQYYLSLLNQQLPIESQMVSKLPDMLNAEIVLGNDAVNWLGYTYLYVRMLRNPTLYGVSHDDRSSDPLLERRRMDLVHTAANVLDKNSLVKYDKRTGAFQVTDLGRIASHFYITHDSIQTYNQLLKPTLSEIELFRVFSLSSEFRNITVREEEKLELQKLLERVPIPVKESIEEPSAKINVLLQAYISQLKLEGFALMADMVYVTQSAGRLMRAIFEIVLSRGWAQLTDKTMNLCKMIDKRMWQSMSPLRQFRKLPEEVIKKIEKKNFPFERLYDLNHNEIGESALHCTPNTIHKYVHQFPKLDLAVHLQPITRSTLKVELTITPDFQWDDKVHGSSEAFWILVEDVDSEVILHHEYFLLKAKYAQDEHLVTFFVPVFEPLPPQYFIRVASDRWLSCETQLPVSFRHLILPEKYPPPTELLDLQPLPVTALRNTHSETLKCHHLVFNAVYNSDDNVFVGAPTGSGKTICAEFAILRMLLHNAEGRCVYITPMEALVFVDWHQKFQDALNKKVVLLTGETSTDLKLLGKGDIIVSTPDKWDILSRRWKQRKNVQNVSLFIVDETHLIGGENGPVLEVICSRMRYISSQIERPIRIVALSSSLSNAKDVAHWLGCSTTATFNFHPNVRPVPLELHIQGFNVSHTQTRLLSMAKPVYHAIMKHSPSKPAVVFVPSRRQTRLTAIDILTFCAADVVPQRFLHCTEKDLAPFLEKVTDGTLKETLANGVGYLHEGLSTTERRIVEQLFNSVQVVVASRSLCWGTNISAHLVVIMDTQYYNGKIHAYVDYPIYDVLQMVGKANRPLQDDEGRCVIMCQGSKKDFFKKFLYEPLPVESHLDHCMHDHFNAEIVTKTVENKQDAVDYLTWTFLYRRMTQNPNYYNLQGETGTPTALALLSTLVENTLHDLEQSKCISIEDEMDVAPLNLGMIAAYYYINYTTIGENYHNQHPIVTKYGFISHITYALAQKVPHKLNNPKFNDPHVKTNLLLQAHLSRMQLSAELQSDTEEILSKAVRLIQACVDVLSSNGWLSPALAAMELAQMVTQAMWSKDSYLKQLPYFTSEHIKRCMDKVTHLLLPVTLLICYTSIFQTRDHGHLALMWILKLISPMLGLTLCPFLPLQVKLDFVAPVLGVHNYTLYFMSDAYMGCDQEYKFSVDVKEADSDGDSDSD</sequence>
<dbReference type="CDD" id="cd18021">
    <property type="entry name" value="DEXHc_Brr2_2"/>
    <property type="match status" value="1"/>
</dbReference>
<evidence type="ECO:0000256" key="12">
    <source>
        <dbReference type="ARBA" id="ARBA00023242"/>
    </source>
</evidence>
<dbReference type="InterPro" id="IPR036390">
    <property type="entry name" value="WH_DNA-bd_sf"/>
</dbReference>
<comment type="subunit">
    <text evidence="15">Component of a core complex containing at least PRPF8, SNRNP200, EFTUD2 and SNRNP40. Component of the U5 snRNP and U4/U6-U5 tri-snRNP complexes, building blocks of the spliceosome. Component of the U4/U6-U5 tri-snRNP complex composed of the U4, U6 and U5 snRNAs and at least PRPF3, PRPF4, PRPF6, PRPF8, PRPF31, SNRNP200, TXNL4A, SNRNP40, DDX23, CD2BP2, PPIH, SNU13, EFTUD2, SART1 and USP39. Component of precatalytic, catalytic and postcatalytic spliceosomal complexes. Component of the minor spliceosome, which splices U12-type introns. Interacts with C9orf78; the interaction is direct and mutually exclusive with its interaction with WBP4. Interacts with WBP4; the interaction is mutually exclusive with its interaction with C9orf78. Interacts with PRPF8. Interacts with TSSC4; the interaction is direct, excludes recruitment of C9ORF78 and WBP4 to SNRNP200 and negatively regulates its RNA helicase activity.</text>
</comment>
<keyword evidence="10" id="KW-0067">ATP-binding</keyword>
<dbReference type="FunFam" id="3.40.50.300:FF:003287">
    <property type="entry name" value="U5 small nuclear ribonucleoprotein 200 kDa helicase"/>
    <property type="match status" value="1"/>
</dbReference>
<dbReference type="FunFam" id="1.10.10.10:FF:000024">
    <property type="entry name" value="U5 small nuclear ribonucleoprotein helicase"/>
    <property type="match status" value="1"/>
</dbReference>
<dbReference type="GeneTree" id="ENSGT00940000154966"/>
<dbReference type="InterPro" id="IPR035892">
    <property type="entry name" value="C2_domain_sf"/>
</dbReference>
<evidence type="ECO:0000256" key="5">
    <source>
        <dbReference type="ARBA" id="ARBA00022728"/>
    </source>
</evidence>
<feature type="domain" description="Helicase C-terminal" evidence="19">
    <location>
        <begin position="1136"/>
        <end position="1315"/>
    </location>
</feature>
<dbReference type="GO" id="GO:0003676">
    <property type="term" value="F:nucleic acid binding"/>
    <property type="evidence" value="ECO:0007669"/>
    <property type="project" value="InterPro"/>
</dbReference>
<dbReference type="GO" id="GO:0005524">
    <property type="term" value="F:ATP binding"/>
    <property type="evidence" value="ECO:0007669"/>
    <property type="project" value="UniProtKB-KW"/>
</dbReference>
<dbReference type="PROSITE" id="PS51192">
    <property type="entry name" value="HELICASE_ATP_BIND_1"/>
    <property type="match status" value="2"/>
</dbReference>
<dbReference type="SUPFAM" id="SSF158702">
    <property type="entry name" value="Sec63 N-terminal domain-like"/>
    <property type="match status" value="2"/>
</dbReference>
<dbReference type="FunFam" id="2.60.40.150:FF:000004">
    <property type="entry name" value="RNA helicase, activating signal cointegrator 1"/>
    <property type="match status" value="1"/>
</dbReference>
<dbReference type="SUPFAM" id="SSF81296">
    <property type="entry name" value="E set domains"/>
    <property type="match status" value="1"/>
</dbReference>
<dbReference type="InterPro" id="IPR027417">
    <property type="entry name" value="P-loop_NTPase"/>
</dbReference>
<dbReference type="FunFam" id="1.10.10.10:FF:000012">
    <property type="entry name" value="U5 small nuclear ribonucleoprotein helicase"/>
    <property type="match status" value="1"/>
</dbReference>
<evidence type="ECO:0000256" key="4">
    <source>
        <dbReference type="ARBA" id="ARBA00022664"/>
    </source>
</evidence>
<dbReference type="CDD" id="cd18795">
    <property type="entry name" value="SF2_C_Ski2"/>
    <property type="match status" value="2"/>
</dbReference>
<dbReference type="GO" id="GO:0003724">
    <property type="term" value="F:RNA helicase activity"/>
    <property type="evidence" value="ECO:0007669"/>
    <property type="project" value="UniProtKB-EC"/>
</dbReference>
<keyword evidence="11" id="KW-0508">mRNA splicing</keyword>
<feature type="domain" description="Helicase C-terminal" evidence="19">
    <location>
        <begin position="282"/>
        <end position="487"/>
    </location>
</feature>
<evidence type="ECO:0000256" key="8">
    <source>
        <dbReference type="ARBA" id="ARBA00022801"/>
    </source>
</evidence>
<protein>
    <recommendedName>
        <fullName evidence="13">U5 small nuclear ribonucleoprotein 200 kDa helicase</fullName>
        <ecNumber evidence="3">3.6.4.13</ecNumber>
    </recommendedName>
    <alternativeName>
        <fullName evidence="16">BRR2 homolog</fullName>
    </alternativeName>
    <alternativeName>
        <fullName evidence="17">U5 snRNP-specific 200 kDa protein</fullName>
    </alternativeName>
</protein>
<evidence type="ECO:0000313" key="21">
    <source>
        <dbReference type="Proteomes" id="UP000694395"/>
    </source>
</evidence>
<dbReference type="FunFam" id="3.40.50.300:FF:000368">
    <property type="entry name" value="U5 small nuclear ribonucleoprotein 200 kDa helicase"/>
    <property type="match status" value="1"/>
</dbReference>
<dbReference type="GO" id="GO:0006397">
    <property type="term" value="P:mRNA processing"/>
    <property type="evidence" value="ECO:0007669"/>
    <property type="project" value="UniProtKB-KW"/>
</dbReference>
<feature type="domain" description="Helicase ATP-binding" evidence="18">
    <location>
        <begin position="904"/>
        <end position="1076"/>
    </location>
</feature>
<evidence type="ECO:0000256" key="11">
    <source>
        <dbReference type="ARBA" id="ARBA00023187"/>
    </source>
</evidence>
<dbReference type="FunFam" id="1.10.3380.10:FF:000001">
    <property type="entry name" value="U5 small nuclear ribonucleoprotein helicase"/>
    <property type="match status" value="1"/>
</dbReference>
<dbReference type="Pfam" id="PF23445">
    <property type="entry name" value="WHD_SNRNP200"/>
    <property type="match status" value="2"/>
</dbReference>
<dbReference type="FunFam" id="3.40.50.300:FF:000062">
    <property type="entry name" value="U5 small nuclear ribonucleoprotein helicase"/>
    <property type="match status" value="1"/>
</dbReference>
<dbReference type="Gene3D" id="2.60.40.150">
    <property type="entry name" value="C2 domain"/>
    <property type="match status" value="2"/>
</dbReference>
<reference evidence="20" key="2">
    <citation type="submission" date="2025-08" db="UniProtKB">
        <authorList>
            <consortium name="Ensembl"/>
        </authorList>
    </citation>
    <scope>IDENTIFICATION</scope>
</reference>
<dbReference type="SMART" id="SM00490">
    <property type="entry name" value="HELICc"/>
    <property type="match status" value="2"/>
</dbReference>
<evidence type="ECO:0000256" key="17">
    <source>
        <dbReference type="ARBA" id="ARBA00077567"/>
    </source>
</evidence>
<dbReference type="InterPro" id="IPR011545">
    <property type="entry name" value="DEAD/DEAH_box_helicase_dom"/>
</dbReference>
<evidence type="ECO:0000256" key="13">
    <source>
        <dbReference type="ARBA" id="ARBA00034541"/>
    </source>
</evidence>
<dbReference type="CDD" id="cd18019">
    <property type="entry name" value="DEXHc_Brr2_1"/>
    <property type="match status" value="1"/>
</dbReference>
<dbReference type="InterPro" id="IPR036388">
    <property type="entry name" value="WH-like_DNA-bd_sf"/>
</dbReference>
<evidence type="ECO:0000256" key="7">
    <source>
        <dbReference type="ARBA" id="ARBA00022741"/>
    </source>
</evidence>
<dbReference type="Proteomes" id="UP000694395">
    <property type="component" value="Chromosome 6"/>
</dbReference>
<dbReference type="Gene3D" id="1.10.150.20">
    <property type="entry name" value="5' to 3' exonuclease, C-terminal subdomain"/>
    <property type="match status" value="2"/>
</dbReference>
<accession>A0A8C7TD49</accession>
<dbReference type="Gene3D" id="1.10.10.10">
    <property type="entry name" value="Winged helix-like DNA-binding domain superfamily/Winged helix DNA-binding domain"/>
    <property type="match status" value="2"/>
</dbReference>
<dbReference type="InterPro" id="IPR004179">
    <property type="entry name" value="Sec63-dom"/>
</dbReference>
<dbReference type="InterPro" id="IPR014756">
    <property type="entry name" value="Ig_E-set"/>
</dbReference>
<keyword evidence="4" id="KW-0507">mRNA processing</keyword>
<dbReference type="Ensembl" id="ENSOMYT00000085035.2">
    <property type="protein sequence ID" value="ENSOMYP00000078098.2"/>
    <property type="gene ID" value="ENSOMYG00000035242.2"/>
</dbReference>
<dbReference type="InterPro" id="IPR050474">
    <property type="entry name" value="Hel308_SKI2-like"/>
</dbReference>
<dbReference type="PROSITE" id="PS51194">
    <property type="entry name" value="HELICASE_CTER"/>
    <property type="match status" value="2"/>
</dbReference>
<comment type="subcellular location">
    <subcellularLocation>
        <location evidence="1">Nucleus</location>
    </subcellularLocation>
</comment>
<dbReference type="SMART" id="SM00487">
    <property type="entry name" value="DEXDc"/>
    <property type="match status" value="2"/>
</dbReference>
<dbReference type="Pfam" id="PF02889">
    <property type="entry name" value="Sec63"/>
    <property type="match status" value="2"/>
</dbReference>
<name>A0A8C7TD49_ONCMY</name>
<evidence type="ECO:0000256" key="1">
    <source>
        <dbReference type="ARBA" id="ARBA00004123"/>
    </source>
</evidence>
<evidence type="ECO:0000259" key="18">
    <source>
        <dbReference type="PROSITE" id="PS51192"/>
    </source>
</evidence>
<feature type="domain" description="Helicase ATP-binding" evidence="18">
    <location>
        <begin position="88"/>
        <end position="271"/>
    </location>
</feature>
<dbReference type="GO" id="GO:0003678">
    <property type="term" value="F:DNA helicase activity"/>
    <property type="evidence" value="ECO:0007669"/>
    <property type="project" value="TreeGrafter"/>
</dbReference>
<keyword evidence="12" id="KW-0539">Nucleus</keyword>
<dbReference type="InterPro" id="IPR001650">
    <property type="entry name" value="Helicase_C-like"/>
</dbReference>
<dbReference type="GO" id="GO:0008380">
    <property type="term" value="P:RNA splicing"/>
    <property type="evidence" value="ECO:0007669"/>
    <property type="project" value="UniProtKB-KW"/>
</dbReference>